<evidence type="ECO:0000313" key="3">
    <source>
        <dbReference type="Proteomes" id="UP000027195"/>
    </source>
</evidence>
<feature type="transmembrane region" description="Helical" evidence="1">
    <location>
        <begin position="30"/>
        <end position="51"/>
    </location>
</feature>
<keyword evidence="1" id="KW-1133">Transmembrane helix</keyword>
<dbReference type="AlphaFoldDB" id="A0A067MVH9"/>
<accession>A0A067MVH9</accession>
<evidence type="ECO:0000313" key="2">
    <source>
        <dbReference type="EMBL" id="KDQ19624.1"/>
    </source>
</evidence>
<organism evidence="2 3">
    <name type="scientific">Botryobasidium botryosum (strain FD-172 SS1)</name>
    <dbReference type="NCBI Taxonomy" id="930990"/>
    <lineage>
        <taxon>Eukaryota</taxon>
        <taxon>Fungi</taxon>
        <taxon>Dikarya</taxon>
        <taxon>Basidiomycota</taxon>
        <taxon>Agaricomycotina</taxon>
        <taxon>Agaricomycetes</taxon>
        <taxon>Cantharellales</taxon>
        <taxon>Botryobasidiaceae</taxon>
        <taxon>Botryobasidium</taxon>
    </lineage>
</organism>
<keyword evidence="1" id="KW-0472">Membrane</keyword>
<reference evidence="3" key="1">
    <citation type="journal article" date="2014" name="Proc. Natl. Acad. Sci. U.S.A.">
        <title>Extensive sampling of basidiomycete genomes demonstrates inadequacy of the white-rot/brown-rot paradigm for wood decay fungi.</title>
        <authorList>
            <person name="Riley R."/>
            <person name="Salamov A.A."/>
            <person name="Brown D.W."/>
            <person name="Nagy L.G."/>
            <person name="Floudas D."/>
            <person name="Held B.W."/>
            <person name="Levasseur A."/>
            <person name="Lombard V."/>
            <person name="Morin E."/>
            <person name="Otillar R."/>
            <person name="Lindquist E.A."/>
            <person name="Sun H."/>
            <person name="LaButti K.M."/>
            <person name="Schmutz J."/>
            <person name="Jabbour D."/>
            <person name="Luo H."/>
            <person name="Baker S.E."/>
            <person name="Pisabarro A.G."/>
            <person name="Walton J.D."/>
            <person name="Blanchette R.A."/>
            <person name="Henrissat B."/>
            <person name="Martin F."/>
            <person name="Cullen D."/>
            <person name="Hibbett D.S."/>
            <person name="Grigoriev I.V."/>
        </authorList>
    </citation>
    <scope>NUCLEOTIDE SEQUENCE [LARGE SCALE GENOMIC DNA]</scope>
    <source>
        <strain evidence="3">FD-172 SS1</strain>
    </source>
</reference>
<proteinExistence type="predicted"/>
<evidence type="ECO:0000256" key="1">
    <source>
        <dbReference type="SAM" id="Phobius"/>
    </source>
</evidence>
<protein>
    <recommendedName>
        <fullName evidence="4">Ferric oxidoreductase domain-containing protein</fullName>
    </recommendedName>
</protein>
<keyword evidence="3" id="KW-1185">Reference proteome</keyword>
<dbReference type="Proteomes" id="UP000027195">
    <property type="component" value="Unassembled WGS sequence"/>
</dbReference>
<dbReference type="InParanoid" id="A0A067MVH9"/>
<keyword evidence="1" id="KW-0812">Transmembrane</keyword>
<name>A0A067MVH9_BOTB1</name>
<evidence type="ECO:0008006" key="4">
    <source>
        <dbReference type="Google" id="ProtNLM"/>
    </source>
</evidence>
<dbReference type="HOGENOM" id="CLU_2621709_0_0_1"/>
<gene>
    <name evidence="2" type="ORF">BOTBODRAFT_444357</name>
</gene>
<dbReference type="EMBL" id="KL198019">
    <property type="protein sequence ID" value="KDQ19624.1"/>
    <property type="molecule type" value="Genomic_DNA"/>
</dbReference>
<sequence>MLFTFACIYVLARAILAPLPGLILRTFVPWIPHFLISFAVFISVIHVWIGFRGRRWRPLFVSLLHCTAERSCTHGQSL</sequence>